<sequence length="452" mass="51060">MSWKGLTKSVTRAPQTFKQKFNLRGTTNRRPFQGEITKDPIYIDAERRFQELEKETKKLHEESKKYAPVPMPPLTPLCSHVTGMLTHQIEFSKAIAEIYKPISGRMSDPDSFHDEGNAAGIEACEQYQSVVQELQETLKPELEMIETRVIRPADELLIIIKAVRKIAAKRDHKQLDYDRHRATYKKLEEKKDKTLKDEKAMYRAEADVEQATQDYNYFNDLLKDELPKLFALEREFIKPLFQSFYYMQLNVFYTLHERMQRLDIGYFDLTLDIEAAYLKKRGDIQEEAEKISIVKFKTTGGARVMGARPGQSKYALKAAEAKAGRSSISEETEAPPPPYSPGPSAAVGDVKSPTLSTGSWGSAAKAKGAAPPPPKPKPSRLSGAPAAETVTALYDYEAQAEGDLSFLTGDVIEIVSRTQNENEWWIGKVRGKQGQFPVESDFVIGNYVKLNH</sequence>
<evidence type="ECO:0000256" key="1">
    <source>
        <dbReference type="ARBA" id="ARBA00022443"/>
    </source>
</evidence>
<reference evidence="9" key="1">
    <citation type="submission" date="2021-12" db="EMBL/GenBank/DDBJ databases">
        <title>Curvularia clavata genome.</title>
        <authorList>
            <person name="Cao Y."/>
        </authorList>
    </citation>
    <scope>NUCLEOTIDE SEQUENCE</scope>
    <source>
        <strain evidence="9">Yc1106</strain>
    </source>
</reference>
<dbReference type="Gene3D" id="1.20.1270.60">
    <property type="entry name" value="Arfaptin homology (AH) domain/BAR domain"/>
    <property type="match status" value="1"/>
</dbReference>
<dbReference type="InterPro" id="IPR027267">
    <property type="entry name" value="AH/BAR_dom_sf"/>
</dbReference>
<dbReference type="Proteomes" id="UP001056012">
    <property type="component" value="Chromosome 4"/>
</dbReference>
<keyword evidence="1 4" id="KW-0728">SH3 domain</keyword>
<gene>
    <name evidence="9" type="ORF">yc1106_05335</name>
</gene>
<protein>
    <submittedName>
        <fullName evidence="9">Uncharacterized protein</fullName>
    </submittedName>
</protein>
<evidence type="ECO:0000313" key="9">
    <source>
        <dbReference type="EMBL" id="USP78061.1"/>
    </source>
</evidence>
<evidence type="ECO:0000256" key="4">
    <source>
        <dbReference type="PROSITE-ProRule" id="PRU00192"/>
    </source>
</evidence>
<dbReference type="AlphaFoldDB" id="A0A9Q8Z987"/>
<evidence type="ECO:0000313" key="10">
    <source>
        <dbReference type="Proteomes" id="UP001056012"/>
    </source>
</evidence>
<feature type="coiled-coil region" evidence="5">
    <location>
        <begin position="170"/>
        <end position="197"/>
    </location>
</feature>
<dbReference type="Pfam" id="PF00018">
    <property type="entry name" value="SH3_1"/>
    <property type="match status" value="1"/>
</dbReference>
<evidence type="ECO:0000256" key="6">
    <source>
        <dbReference type="SAM" id="MobiDB-lite"/>
    </source>
</evidence>
<evidence type="ECO:0000256" key="3">
    <source>
        <dbReference type="ARBA" id="ARBA00023054"/>
    </source>
</evidence>
<dbReference type="GO" id="GO:0030479">
    <property type="term" value="C:actin cortical patch"/>
    <property type="evidence" value="ECO:0007669"/>
    <property type="project" value="TreeGrafter"/>
</dbReference>
<dbReference type="SMART" id="SM00721">
    <property type="entry name" value="BAR"/>
    <property type="match status" value="1"/>
</dbReference>
<evidence type="ECO:0000259" key="8">
    <source>
        <dbReference type="PROSITE" id="PS51021"/>
    </source>
</evidence>
<dbReference type="PANTHER" id="PTHR47174:SF1">
    <property type="entry name" value="REDUCED VIABILITY UPON STARVATION PROTEIN 167"/>
    <property type="match status" value="1"/>
</dbReference>
<dbReference type="GO" id="GO:0051666">
    <property type="term" value="P:actin cortical patch localization"/>
    <property type="evidence" value="ECO:0007669"/>
    <property type="project" value="InterPro"/>
</dbReference>
<dbReference type="PROSITE" id="PS50002">
    <property type="entry name" value="SH3"/>
    <property type="match status" value="1"/>
</dbReference>
<evidence type="ECO:0000259" key="7">
    <source>
        <dbReference type="PROSITE" id="PS50002"/>
    </source>
</evidence>
<dbReference type="SUPFAM" id="SSF50044">
    <property type="entry name" value="SH3-domain"/>
    <property type="match status" value="1"/>
</dbReference>
<dbReference type="Gene3D" id="2.30.30.40">
    <property type="entry name" value="SH3 Domains"/>
    <property type="match status" value="1"/>
</dbReference>
<feature type="domain" description="SH3" evidence="7">
    <location>
        <begin position="385"/>
        <end position="446"/>
    </location>
</feature>
<dbReference type="GO" id="GO:1990528">
    <property type="term" value="C:Rvs161p-Rvs167p complex"/>
    <property type="evidence" value="ECO:0007669"/>
    <property type="project" value="TreeGrafter"/>
</dbReference>
<evidence type="ECO:0000256" key="2">
    <source>
        <dbReference type="ARBA" id="ARBA00022553"/>
    </source>
</evidence>
<dbReference type="GO" id="GO:0031097">
    <property type="term" value="C:medial cortex"/>
    <property type="evidence" value="ECO:0007669"/>
    <property type="project" value="TreeGrafter"/>
</dbReference>
<dbReference type="InterPro" id="IPR046982">
    <property type="entry name" value="BIN3/RVS161-like"/>
</dbReference>
<keyword evidence="10" id="KW-1185">Reference proteome</keyword>
<dbReference type="GO" id="GO:0006897">
    <property type="term" value="P:endocytosis"/>
    <property type="evidence" value="ECO:0007669"/>
    <property type="project" value="InterPro"/>
</dbReference>
<keyword evidence="3 5" id="KW-0175">Coiled coil</keyword>
<accession>A0A9Q8Z987</accession>
<dbReference type="GO" id="GO:0097320">
    <property type="term" value="P:plasma membrane tubulation"/>
    <property type="evidence" value="ECO:0007669"/>
    <property type="project" value="TreeGrafter"/>
</dbReference>
<dbReference type="CDD" id="cd07599">
    <property type="entry name" value="BAR_Rvs167p"/>
    <property type="match status" value="1"/>
</dbReference>
<dbReference type="PANTHER" id="PTHR47174">
    <property type="entry name" value="BRIDGING INTEGRATOR 3"/>
    <property type="match status" value="1"/>
</dbReference>
<proteinExistence type="predicted"/>
<dbReference type="Pfam" id="PF03114">
    <property type="entry name" value="BAR"/>
    <property type="match status" value="1"/>
</dbReference>
<dbReference type="SMART" id="SM00326">
    <property type="entry name" value="SH3"/>
    <property type="match status" value="1"/>
</dbReference>
<evidence type="ECO:0000256" key="5">
    <source>
        <dbReference type="SAM" id="Coils"/>
    </source>
</evidence>
<keyword evidence="2" id="KW-0597">Phosphoprotein</keyword>
<dbReference type="InterPro" id="IPR001452">
    <property type="entry name" value="SH3_domain"/>
</dbReference>
<feature type="domain" description="BAR" evidence="8">
    <location>
        <begin position="27"/>
        <end position="275"/>
    </location>
</feature>
<dbReference type="EMBL" id="CP089277">
    <property type="protein sequence ID" value="USP78061.1"/>
    <property type="molecule type" value="Genomic_DNA"/>
</dbReference>
<dbReference type="VEuPathDB" id="FungiDB:yc1106_05335"/>
<dbReference type="InterPro" id="IPR036028">
    <property type="entry name" value="SH3-like_dom_sf"/>
</dbReference>
<feature type="region of interest" description="Disordered" evidence="6">
    <location>
        <begin position="325"/>
        <end position="384"/>
    </location>
</feature>
<dbReference type="FunFam" id="2.30.30.40:FF:000189">
    <property type="entry name" value="BAR adaptor protein RVS167"/>
    <property type="match status" value="1"/>
</dbReference>
<dbReference type="GO" id="GO:0043332">
    <property type="term" value="C:mating projection tip"/>
    <property type="evidence" value="ECO:0007669"/>
    <property type="project" value="TreeGrafter"/>
</dbReference>
<dbReference type="InterPro" id="IPR004148">
    <property type="entry name" value="BAR_dom"/>
</dbReference>
<dbReference type="SUPFAM" id="SSF103657">
    <property type="entry name" value="BAR/IMD domain-like"/>
    <property type="match status" value="1"/>
</dbReference>
<dbReference type="OrthoDB" id="2159336at2759"/>
<dbReference type="PRINTS" id="PR00452">
    <property type="entry name" value="SH3DOMAIN"/>
</dbReference>
<dbReference type="GO" id="GO:0008289">
    <property type="term" value="F:lipid binding"/>
    <property type="evidence" value="ECO:0007669"/>
    <property type="project" value="TreeGrafter"/>
</dbReference>
<dbReference type="PROSITE" id="PS51021">
    <property type="entry name" value="BAR"/>
    <property type="match status" value="1"/>
</dbReference>
<organism evidence="9 10">
    <name type="scientific">Curvularia clavata</name>
    <dbReference type="NCBI Taxonomy" id="95742"/>
    <lineage>
        <taxon>Eukaryota</taxon>
        <taxon>Fungi</taxon>
        <taxon>Dikarya</taxon>
        <taxon>Ascomycota</taxon>
        <taxon>Pezizomycotina</taxon>
        <taxon>Dothideomycetes</taxon>
        <taxon>Pleosporomycetidae</taxon>
        <taxon>Pleosporales</taxon>
        <taxon>Pleosporineae</taxon>
        <taxon>Pleosporaceae</taxon>
        <taxon>Curvularia</taxon>
    </lineage>
</organism>
<dbReference type="FunFam" id="1.20.1270.60:FF:000048">
    <property type="entry name" value="BAR adaptor protein RVS167"/>
    <property type="match status" value="1"/>
</dbReference>
<name>A0A9Q8Z987_CURCL</name>